<proteinExistence type="predicted"/>
<dbReference type="AlphaFoldDB" id="A0A9W8CLX4"/>
<dbReference type="InterPro" id="IPR051828">
    <property type="entry name" value="HAD-like_hydrolase_domain"/>
</dbReference>
<dbReference type="InterPro" id="IPR011949">
    <property type="entry name" value="HAD-SF_hydro_IA_REG-2-like"/>
</dbReference>
<dbReference type="Gene3D" id="1.10.150.720">
    <property type="entry name" value="Haloacid dehalogenase-like hydrolase"/>
    <property type="match status" value="1"/>
</dbReference>
<accession>A0A9W8CLX4</accession>
<dbReference type="InterPro" id="IPR036412">
    <property type="entry name" value="HAD-like_sf"/>
</dbReference>
<keyword evidence="2" id="KW-1185">Reference proteome</keyword>
<evidence type="ECO:0008006" key="3">
    <source>
        <dbReference type="Google" id="ProtNLM"/>
    </source>
</evidence>
<dbReference type="EMBL" id="JANBOH010000001">
    <property type="protein sequence ID" value="KAJ1648717.1"/>
    <property type="molecule type" value="Genomic_DNA"/>
</dbReference>
<protein>
    <recommendedName>
        <fullName evidence="3">Haloacid dehalogenase-like hydrolase domain-containing protein 3</fullName>
    </recommendedName>
</protein>
<sequence length="244" mass="27820">MLVFQAKRLANIRLITFDLFDTLYKPLQPISRTYAQPLWDHGLAISEAAVAASFLKAFKHTRTEYPNYGKAFQLTSTQWWKLVIQRTWTDAGIDLQLHPLLDNAVPTVIKHFATGAGYTVFPEVPKVLKYIRRKGIKMGVITNMDDSAEVILKHLGIREYFDFVLKSITVEIEKPDQRIFEMALAAVSVPAYDALHIGDSVFYDFEPAKKCGMEALVVCRDKNKNECRMGTHFIDSLECITKML</sequence>
<dbReference type="GO" id="GO:0016791">
    <property type="term" value="F:phosphatase activity"/>
    <property type="evidence" value="ECO:0007669"/>
    <property type="project" value="UniProtKB-ARBA"/>
</dbReference>
<dbReference type="NCBIfam" id="TIGR01549">
    <property type="entry name" value="HAD-SF-IA-v1"/>
    <property type="match status" value="1"/>
</dbReference>
<dbReference type="SFLD" id="SFLDG01129">
    <property type="entry name" value="C1.5:_HAD__Beta-PGM__Phosphata"/>
    <property type="match status" value="1"/>
</dbReference>
<dbReference type="Gene3D" id="3.40.50.1000">
    <property type="entry name" value="HAD superfamily/HAD-like"/>
    <property type="match status" value="1"/>
</dbReference>
<evidence type="ECO:0000313" key="2">
    <source>
        <dbReference type="Proteomes" id="UP001145021"/>
    </source>
</evidence>
<dbReference type="GO" id="GO:0005634">
    <property type="term" value="C:nucleus"/>
    <property type="evidence" value="ECO:0007669"/>
    <property type="project" value="TreeGrafter"/>
</dbReference>
<comment type="caution">
    <text evidence="1">The sequence shown here is derived from an EMBL/GenBank/DDBJ whole genome shotgun (WGS) entry which is preliminary data.</text>
</comment>
<name>A0A9W8CLX4_9FUNG</name>
<dbReference type="InterPro" id="IPR044924">
    <property type="entry name" value="HAD-SF_hydro_IA_REG-2-like_cap"/>
</dbReference>
<dbReference type="PANTHER" id="PTHR46191">
    <property type="match status" value="1"/>
</dbReference>
<evidence type="ECO:0000313" key="1">
    <source>
        <dbReference type="EMBL" id="KAJ1648717.1"/>
    </source>
</evidence>
<dbReference type="Pfam" id="PF00702">
    <property type="entry name" value="Hydrolase"/>
    <property type="match status" value="1"/>
</dbReference>
<dbReference type="PANTHER" id="PTHR46191:SF2">
    <property type="entry name" value="HALOACID DEHALOGENASE-LIKE HYDROLASE DOMAIN-CONTAINING PROTEIN 3"/>
    <property type="match status" value="1"/>
</dbReference>
<organism evidence="1 2">
    <name type="scientific">Coemansia asiatica</name>
    <dbReference type="NCBI Taxonomy" id="1052880"/>
    <lineage>
        <taxon>Eukaryota</taxon>
        <taxon>Fungi</taxon>
        <taxon>Fungi incertae sedis</taxon>
        <taxon>Zoopagomycota</taxon>
        <taxon>Kickxellomycotina</taxon>
        <taxon>Kickxellomycetes</taxon>
        <taxon>Kickxellales</taxon>
        <taxon>Kickxellaceae</taxon>
        <taxon>Coemansia</taxon>
    </lineage>
</organism>
<dbReference type="SFLD" id="SFLDS00003">
    <property type="entry name" value="Haloacid_Dehalogenase"/>
    <property type="match status" value="1"/>
</dbReference>
<gene>
    <name evidence="1" type="ORF">LPJ64_000036</name>
</gene>
<dbReference type="InterPro" id="IPR006439">
    <property type="entry name" value="HAD-SF_hydro_IA"/>
</dbReference>
<dbReference type="InterPro" id="IPR023214">
    <property type="entry name" value="HAD_sf"/>
</dbReference>
<dbReference type="NCBIfam" id="TIGR02252">
    <property type="entry name" value="DREG-2"/>
    <property type="match status" value="1"/>
</dbReference>
<dbReference type="Proteomes" id="UP001145021">
    <property type="component" value="Unassembled WGS sequence"/>
</dbReference>
<dbReference type="SUPFAM" id="SSF56784">
    <property type="entry name" value="HAD-like"/>
    <property type="match status" value="1"/>
</dbReference>
<reference evidence="1" key="1">
    <citation type="submission" date="2022-07" db="EMBL/GenBank/DDBJ databases">
        <title>Phylogenomic reconstructions and comparative analyses of Kickxellomycotina fungi.</title>
        <authorList>
            <person name="Reynolds N.K."/>
            <person name="Stajich J.E."/>
            <person name="Barry K."/>
            <person name="Grigoriev I.V."/>
            <person name="Crous P."/>
            <person name="Smith M.E."/>
        </authorList>
    </citation>
    <scope>NUCLEOTIDE SEQUENCE</scope>
    <source>
        <strain evidence="1">NBRC 105413</strain>
    </source>
</reference>